<dbReference type="SUPFAM" id="SSF56399">
    <property type="entry name" value="ADP-ribosylation"/>
    <property type="match status" value="1"/>
</dbReference>
<evidence type="ECO:0000313" key="9">
    <source>
        <dbReference type="Proteomes" id="UP001190640"/>
    </source>
</evidence>
<evidence type="ECO:0000256" key="5">
    <source>
        <dbReference type="PROSITE-ProRule" id="PRU00723"/>
    </source>
</evidence>
<dbReference type="GO" id="GO:0005634">
    <property type="term" value="C:nucleus"/>
    <property type="evidence" value="ECO:0007669"/>
    <property type="project" value="UniProtKB-SubCell"/>
</dbReference>
<dbReference type="Pfam" id="PF02825">
    <property type="entry name" value="WWE"/>
    <property type="match status" value="1"/>
</dbReference>
<reference evidence="10" key="1">
    <citation type="submission" date="2025-08" db="UniProtKB">
        <authorList>
            <consortium name="RefSeq"/>
        </authorList>
    </citation>
    <scope>IDENTIFICATION</scope>
    <source>
        <tissue evidence="10">Blood</tissue>
    </source>
</reference>
<protein>
    <submittedName>
        <fullName evidence="10">Protein mono-ADP-ribosyltransferase TIPARP-like</fullName>
    </submittedName>
</protein>
<sequence>MAEKPKLSQTEVGCNYSLDVSLGITILEPPCIGDAPLYHVHQKDGLLICDNFLLGSCLLREQCPRHHTPFPYHWQWRRQKDHVWLSFSFSAQHHLERLYCDPDVSEVKLVDRMGFVRLLNLDTMKLRVIMLYDQVRRLSNSSDPAHNPYFPAEWKVYWKELGSWREYEEPVGQELVAAFQRGLWNRAFYLDGRLYNVNFKKLTQLNVKTLFSRDIRCRPVLRSCANIASYLRSVASSLHTAAIPGEDPLDLYCGSYPAEWVPPPHGDLAFTMVEVTLPEMAYRKVSKCFHDSFPEDKVVVLAIYRIRNDQVWQSYVRQKKLMSRNRCPEDQRSLEKHLFHGTGTAQIMSICTRNFDPRLGGVNGRVYGKGSYFAKEAVYSHTYAEAARDNVHHVFLAKVLTGYSEIGGPKLKRPPTGYDSCTNCTQDPSLFVVFKSCQCYPYFLIRYKVLISYKEELVPVAVDG</sequence>
<keyword evidence="9" id="KW-1185">Reference proteome</keyword>
<feature type="domain" description="WWE" evidence="7">
    <location>
        <begin position="140"/>
        <end position="222"/>
    </location>
</feature>
<dbReference type="InterPro" id="IPR018123">
    <property type="entry name" value="WWE-dom_subgr"/>
</dbReference>
<dbReference type="GO" id="GO:1990404">
    <property type="term" value="F:NAD+-protein mono-ADP-ribosyltransferase activity"/>
    <property type="evidence" value="ECO:0007669"/>
    <property type="project" value="TreeGrafter"/>
</dbReference>
<dbReference type="PANTHER" id="PTHR45740">
    <property type="entry name" value="POLY [ADP-RIBOSE] POLYMERASE"/>
    <property type="match status" value="1"/>
</dbReference>
<dbReference type="GO" id="GO:0003950">
    <property type="term" value="F:NAD+ poly-ADP-ribosyltransferase activity"/>
    <property type="evidence" value="ECO:0007669"/>
    <property type="project" value="InterPro"/>
</dbReference>
<accession>A0AA97KRK6</accession>
<dbReference type="SUPFAM" id="SSF117839">
    <property type="entry name" value="WWE domain"/>
    <property type="match status" value="1"/>
</dbReference>
<organism evidence="9 10">
    <name type="scientific">Eublepharis macularius</name>
    <name type="common">Leopard gecko</name>
    <name type="synonym">Cyrtodactylus macularius</name>
    <dbReference type="NCBI Taxonomy" id="481883"/>
    <lineage>
        <taxon>Eukaryota</taxon>
        <taxon>Metazoa</taxon>
        <taxon>Chordata</taxon>
        <taxon>Craniata</taxon>
        <taxon>Vertebrata</taxon>
        <taxon>Euteleostomi</taxon>
        <taxon>Lepidosauria</taxon>
        <taxon>Squamata</taxon>
        <taxon>Bifurcata</taxon>
        <taxon>Gekkota</taxon>
        <taxon>Eublepharidae</taxon>
        <taxon>Eublepharinae</taxon>
        <taxon>Eublepharis</taxon>
    </lineage>
</organism>
<dbReference type="Pfam" id="PF00644">
    <property type="entry name" value="PARP"/>
    <property type="match status" value="1"/>
</dbReference>
<dbReference type="RefSeq" id="XP_054859869.1">
    <property type="nucleotide sequence ID" value="XM_055003894.1"/>
</dbReference>
<comment type="similarity">
    <text evidence="4">Belongs to the ARTD/PARP family.</text>
</comment>
<keyword evidence="5" id="KW-0479">Metal-binding</keyword>
<dbReference type="CDD" id="cd01439">
    <property type="entry name" value="TCCD_inducible_PARP_like"/>
    <property type="match status" value="1"/>
</dbReference>
<dbReference type="InterPro" id="IPR000571">
    <property type="entry name" value="Znf_CCCH"/>
</dbReference>
<feature type="domain" description="C3H1-type" evidence="6">
    <location>
        <begin position="48"/>
        <end position="70"/>
    </location>
</feature>
<dbReference type="SMART" id="SM00678">
    <property type="entry name" value="WWE"/>
    <property type="match status" value="1"/>
</dbReference>
<proteinExistence type="inferred from homology"/>
<feature type="domain" description="PARP catalytic" evidence="8">
    <location>
        <begin position="256"/>
        <end position="464"/>
    </location>
</feature>
<comment type="pathway">
    <text evidence="2">Protein modification; protein ubiquitination.</text>
</comment>
<dbReference type="GeneID" id="129346552"/>
<dbReference type="Proteomes" id="UP001190640">
    <property type="component" value="Chromosome 19"/>
</dbReference>
<dbReference type="PROSITE" id="PS51059">
    <property type="entry name" value="PARP_CATALYTIC"/>
    <property type="match status" value="1"/>
</dbReference>
<dbReference type="GO" id="GO:0008270">
    <property type="term" value="F:zinc ion binding"/>
    <property type="evidence" value="ECO:0007669"/>
    <property type="project" value="UniProtKB-KW"/>
</dbReference>
<dbReference type="PROSITE" id="PS50918">
    <property type="entry name" value="WWE"/>
    <property type="match status" value="1"/>
</dbReference>
<keyword evidence="3" id="KW-0539">Nucleus</keyword>
<evidence type="ECO:0000259" key="6">
    <source>
        <dbReference type="PROSITE" id="PS50103"/>
    </source>
</evidence>
<evidence type="ECO:0000259" key="7">
    <source>
        <dbReference type="PROSITE" id="PS50918"/>
    </source>
</evidence>
<dbReference type="Gene3D" id="3.90.228.10">
    <property type="match status" value="1"/>
</dbReference>
<dbReference type="InterPro" id="IPR051712">
    <property type="entry name" value="ARTD-AVP"/>
</dbReference>
<gene>
    <name evidence="10" type="primary">LOC129346552</name>
</gene>
<evidence type="ECO:0000259" key="8">
    <source>
        <dbReference type="PROSITE" id="PS51059"/>
    </source>
</evidence>
<dbReference type="InterPro" id="IPR012317">
    <property type="entry name" value="Poly(ADP-ribose)pol_cat_dom"/>
</dbReference>
<evidence type="ECO:0000256" key="4">
    <source>
        <dbReference type="ARBA" id="ARBA00024347"/>
    </source>
</evidence>
<evidence type="ECO:0000313" key="10">
    <source>
        <dbReference type="RefSeq" id="XP_054859869.1"/>
    </source>
</evidence>
<dbReference type="AlphaFoldDB" id="A0AA97KRK6"/>
<dbReference type="InterPro" id="IPR004170">
    <property type="entry name" value="WWE_dom"/>
</dbReference>
<dbReference type="PANTHER" id="PTHR45740:SF6">
    <property type="entry name" value="PROTEIN MONO-ADP-RIBOSYLTRANSFERASE PARP12"/>
    <property type="match status" value="1"/>
</dbReference>
<name>A0AA97KRK6_EUBMA</name>
<comment type="subcellular location">
    <subcellularLocation>
        <location evidence="1">Nucleus</location>
    </subcellularLocation>
</comment>
<evidence type="ECO:0000256" key="1">
    <source>
        <dbReference type="ARBA" id="ARBA00004123"/>
    </source>
</evidence>
<evidence type="ECO:0000256" key="2">
    <source>
        <dbReference type="ARBA" id="ARBA00004906"/>
    </source>
</evidence>
<dbReference type="PROSITE" id="PS50103">
    <property type="entry name" value="ZF_C3H1"/>
    <property type="match status" value="1"/>
</dbReference>
<evidence type="ECO:0000256" key="3">
    <source>
        <dbReference type="ARBA" id="ARBA00023242"/>
    </source>
</evidence>
<feature type="zinc finger region" description="C3H1-type" evidence="5">
    <location>
        <begin position="48"/>
        <end position="70"/>
    </location>
</feature>
<dbReference type="Gene3D" id="3.30.720.50">
    <property type="match status" value="1"/>
</dbReference>
<dbReference type="KEGG" id="emc:129346552"/>
<dbReference type="InterPro" id="IPR037197">
    <property type="entry name" value="WWE_dom_sf"/>
</dbReference>
<keyword evidence="5" id="KW-0862">Zinc</keyword>
<keyword evidence="5" id="KW-0863">Zinc-finger</keyword>